<organism evidence="3 4">
    <name type="scientific">Collinsella intestinalis</name>
    <dbReference type="NCBI Taxonomy" id="147207"/>
    <lineage>
        <taxon>Bacteria</taxon>
        <taxon>Bacillati</taxon>
        <taxon>Actinomycetota</taxon>
        <taxon>Coriobacteriia</taxon>
        <taxon>Coriobacteriales</taxon>
        <taxon>Coriobacteriaceae</taxon>
        <taxon>Collinsella</taxon>
    </lineage>
</organism>
<evidence type="ECO:0000259" key="2">
    <source>
        <dbReference type="PROSITE" id="PS50943"/>
    </source>
</evidence>
<reference evidence="3 4" key="1">
    <citation type="submission" date="2018-08" db="EMBL/GenBank/DDBJ databases">
        <title>A genome reference for cultivated species of the human gut microbiota.</title>
        <authorList>
            <person name="Zou Y."/>
            <person name="Xue W."/>
            <person name="Luo G."/>
        </authorList>
    </citation>
    <scope>NUCLEOTIDE SEQUENCE [LARGE SCALE GENOMIC DNA]</scope>
    <source>
        <strain evidence="3 4">AM25-33</strain>
    </source>
</reference>
<dbReference type="PANTHER" id="PTHR46558">
    <property type="entry name" value="TRACRIPTIONAL REGULATORY PROTEIN-RELATED-RELATED"/>
    <property type="match status" value="1"/>
</dbReference>
<evidence type="ECO:0000313" key="3">
    <source>
        <dbReference type="EMBL" id="RHF39041.1"/>
    </source>
</evidence>
<dbReference type="GO" id="GO:0003677">
    <property type="term" value="F:DNA binding"/>
    <property type="evidence" value="ECO:0007669"/>
    <property type="project" value="UniProtKB-KW"/>
</dbReference>
<sequence>MHISEIIRSRRRELGMTQEQVAQRLGVSAPAVNKWERGICYPDITLIPSLARLFETDANTLLSFEPELGEEESLAIQREVDRLVREEGYEAGFDYAQEKMRLYPTSDGLAIVLTQYLDGSLMLRQIPGAEGYRPVLDDAYARLAKSVVPAVRDQASAMLIAKAMQEERYEDAQRILDGIPDRTVDKEERQAILYAREGKDEDAARVWEARVIRIAADLMGAIVGLIEIALRDGRKDDALECAHRAQLAFEALGQPAWMSLMPRLAAVTASGDSGEAIELLDAVMTSLHGGDSAALQGPLYRYSDLNDLTDLTSRMGALLLSEVENEDEYAFVRAVPAYRSFVEKWKAVGSV</sequence>
<proteinExistence type="predicted"/>
<dbReference type="SMART" id="SM00530">
    <property type="entry name" value="HTH_XRE"/>
    <property type="match status" value="1"/>
</dbReference>
<feature type="domain" description="HTH cro/C1-type" evidence="2">
    <location>
        <begin position="7"/>
        <end position="61"/>
    </location>
</feature>
<protein>
    <submittedName>
        <fullName evidence="3">XRE family transcriptional regulator</fullName>
    </submittedName>
</protein>
<dbReference type="CDD" id="cd00093">
    <property type="entry name" value="HTH_XRE"/>
    <property type="match status" value="1"/>
</dbReference>
<dbReference type="EMBL" id="QSLJ01000001">
    <property type="protein sequence ID" value="RHF39041.1"/>
    <property type="molecule type" value="Genomic_DNA"/>
</dbReference>
<dbReference type="PANTHER" id="PTHR46558:SF11">
    <property type="entry name" value="HTH-TYPE TRANSCRIPTIONAL REGULATOR XRE"/>
    <property type="match status" value="1"/>
</dbReference>
<accession>A0A414NH38</accession>
<dbReference type="AlphaFoldDB" id="A0A414NH38"/>
<dbReference type="PROSITE" id="PS50943">
    <property type="entry name" value="HTH_CROC1"/>
    <property type="match status" value="1"/>
</dbReference>
<gene>
    <name evidence="3" type="ORF">DW682_05070</name>
</gene>
<keyword evidence="1" id="KW-0238">DNA-binding</keyword>
<comment type="caution">
    <text evidence="3">The sequence shown here is derived from an EMBL/GenBank/DDBJ whole genome shotgun (WGS) entry which is preliminary data.</text>
</comment>
<dbReference type="InterPro" id="IPR010982">
    <property type="entry name" value="Lambda_DNA-bd_dom_sf"/>
</dbReference>
<dbReference type="Proteomes" id="UP000283983">
    <property type="component" value="Unassembled WGS sequence"/>
</dbReference>
<evidence type="ECO:0000256" key="1">
    <source>
        <dbReference type="ARBA" id="ARBA00023125"/>
    </source>
</evidence>
<dbReference type="Gene3D" id="1.10.260.40">
    <property type="entry name" value="lambda repressor-like DNA-binding domains"/>
    <property type="match status" value="1"/>
</dbReference>
<dbReference type="RefSeq" id="WP_118103664.1">
    <property type="nucleotide sequence ID" value="NZ_CABJEU010000001.1"/>
</dbReference>
<name>A0A414NH38_9ACTN</name>
<dbReference type="Pfam" id="PF01381">
    <property type="entry name" value="HTH_3"/>
    <property type="match status" value="1"/>
</dbReference>
<keyword evidence="4" id="KW-1185">Reference proteome</keyword>
<dbReference type="InterPro" id="IPR001387">
    <property type="entry name" value="Cro/C1-type_HTH"/>
</dbReference>
<dbReference type="InParanoid" id="A0A414NH38"/>
<evidence type="ECO:0000313" key="4">
    <source>
        <dbReference type="Proteomes" id="UP000283983"/>
    </source>
</evidence>
<dbReference type="SUPFAM" id="SSF47413">
    <property type="entry name" value="lambda repressor-like DNA-binding domains"/>
    <property type="match status" value="1"/>
</dbReference>